<dbReference type="PROSITE" id="PS51257">
    <property type="entry name" value="PROKAR_LIPOPROTEIN"/>
    <property type="match status" value="1"/>
</dbReference>
<keyword evidence="2" id="KW-1185">Reference proteome</keyword>
<name>A0A087DQR0_9BIFI</name>
<reference evidence="1 2" key="1">
    <citation type="submission" date="2014-03" db="EMBL/GenBank/DDBJ databases">
        <title>Genomics of Bifidobacteria.</title>
        <authorList>
            <person name="Ventura M."/>
            <person name="Milani C."/>
            <person name="Lugli G.A."/>
        </authorList>
    </citation>
    <scope>NUCLEOTIDE SEQUENCE [LARGE SCALE GENOMIC DNA]</scope>
    <source>
        <strain evidence="1 2">DSM 23968</strain>
    </source>
</reference>
<evidence type="ECO:0000313" key="2">
    <source>
        <dbReference type="Proteomes" id="UP000029004"/>
    </source>
</evidence>
<dbReference type="EMBL" id="JGZP01000011">
    <property type="protein sequence ID" value="KFI97860.1"/>
    <property type="molecule type" value="Genomic_DNA"/>
</dbReference>
<dbReference type="RefSeq" id="WP_156963160.1">
    <property type="nucleotide sequence ID" value="NZ_JGZP01000011.1"/>
</dbReference>
<sequence>MKRKTQGIGGLAFAIIAAACAVGGIQPWITALFAVAAGLDCLHLGFDNGGRDDH</sequence>
<protein>
    <recommendedName>
        <fullName evidence="3">Lipoprotein</fullName>
    </recommendedName>
</protein>
<gene>
    <name evidence="1" type="ORF">BSTEL_0671</name>
</gene>
<dbReference type="STRING" id="762211.BSTEL_0671"/>
<proteinExistence type="predicted"/>
<dbReference type="Proteomes" id="UP000029004">
    <property type="component" value="Unassembled WGS sequence"/>
</dbReference>
<dbReference type="AlphaFoldDB" id="A0A087DQR0"/>
<evidence type="ECO:0008006" key="3">
    <source>
        <dbReference type="Google" id="ProtNLM"/>
    </source>
</evidence>
<organism evidence="1 2">
    <name type="scientific">Bifidobacterium stellenboschense</name>
    <dbReference type="NCBI Taxonomy" id="762211"/>
    <lineage>
        <taxon>Bacteria</taxon>
        <taxon>Bacillati</taxon>
        <taxon>Actinomycetota</taxon>
        <taxon>Actinomycetes</taxon>
        <taxon>Bifidobacteriales</taxon>
        <taxon>Bifidobacteriaceae</taxon>
        <taxon>Bifidobacterium</taxon>
    </lineage>
</organism>
<dbReference type="eggNOG" id="ENOG5030WWD">
    <property type="taxonomic scope" value="Bacteria"/>
</dbReference>
<evidence type="ECO:0000313" key="1">
    <source>
        <dbReference type="EMBL" id="KFI97860.1"/>
    </source>
</evidence>
<comment type="caution">
    <text evidence="1">The sequence shown here is derived from an EMBL/GenBank/DDBJ whole genome shotgun (WGS) entry which is preliminary data.</text>
</comment>
<accession>A0A087DQR0</accession>